<evidence type="ECO:0000313" key="18">
    <source>
        <dbReference type="Proteomes" id="UP000218288"/>
    </source>
</evidence>
<evidence type="ECO:0000259" key="16">
    <source>
        <dbReference type="Pfam" id="PF01583"/>
    </source>
</evidence>
<keyword evidence="7 14" id="KW-0808">Transferase</keyword>
<dbReference type="SUPFAM" id="SSF52540">
    <property type="entry name" value="P-loop containing nucleoside triphosphate hydrolases"/>
    <property type="match status" value="1"/>
</dbReference>
<evidence type="ECO:0000256" key="14">
    <source>
        <dbReference type="HAMAP-Rule" id="MF_00065"/>
    </source>
</evidence>
<dbReference type="OrthoDB" id="9804504at2"/>
<keyword evidence="9 14" id="KW-0418">Kinase</keyword>
<dbReference type="GO" id="GO:0000103">
    <property type="term" value="P:sulfate assimilation"/>
    <property type="evidence" value="ECO:0007669"/>
    <property type="project" value="UniProtKB-UniRule"/>
</dbReference>
<dbReference type="UniPathway" id="UPA00140">
    <property type="reaction ID" value="UER00205"/>
</dbReference>
<evidence type="ECO:0000256" key="3">
    <source>
        <dbReference type="ARBA" id="ARBA00004806"/>
    </source>
</evidence>
<dbReference type="InterPro" id="IPR002891">
    <property type="entry name" value="APS"/>
</dbReference>
<keyword evidence="8 14" id="KW-0547">Nucleotide-binding</keyword>
<evidence type="ECO:0000313" key="17">
    <source>
        <dbReference type="EMBL" id="BAU91710.1"/>
    </source>
</evidence>
<sequence length="208" mass="22309">MKRAMGSRSDLTWQPLQPRRIRWSGMGQRPAIAWLTGLSGAGKSTIADAVDRALTEAGRKTVVLDGDDLRQGLSRDLGFTAADRVENIRRAGEAARLMADAGLVVIVSLISPFRAERAAARAIAGDIPFLEVFIDTPLAVCEARDPKGLYGRARAGQILNFTGISDPYEVPEAPDLTLETRDRAVVESAQPLIAALLHLSAIPPGETV</sequence>
<reference evidence="17 18" key="1">
    <citation type="journal article" date="2016" name="Genome Announc.">
        <title>Complete Genome Sequence of Methylobacterium populi P-1M, Isolated from Pink-Pigmented Household Biofilm.</title>
        <authorList>
            <person name="Morohoshi T."/>
            <person name="Ikeda T."/>
        </authorList>
    </citation>
    <scope>NUCLEOTIDE SEQUENCE [LARGE SCALE GENOMIC DNA]</scope>
    <source>
        <strain evidence="17 18">P-1M</strain>
    </source>
</reference>
<dbReference type="PANTHER" id="PTHR11055:SF63">
    <property type="entry name" value="ADENYLYL-SULFATE KINASE 1, CHLOROPLASTIC"/>
    <property type="match status" value="1"/>
</dbReference>
<evidence type="ECO:0000256" key="15">
    <source>
        <dbReference type="RuleBase" id="RU004347"/>
    </source>
</evidence>
<feature type="domain" description="APS kinase" evidence="16">
    <location>
        <begin position="30"/>
        <end position="178"/>
    </location>
</feature>
<protein>
    <recommendedName>
        <fullName evidence="6 14">Adenylyl-sulfate kinase</fullName>
        <ecNumber evidence="5 14">2.7.1.25</ecNumber>
    </recommendedName>
    <alternativeName>
        <fullName evidence="12 14">APS kinase</fullName>
    </alternativeName>
    <alternativeName>
        <fullName evidence="13 14">ATP adenosine-5'-phosphosulfate 3'-phosphotransferase</fullName>
    </alternativeName>
    <alternativeName>
        <fullName evidence="11 14">Adenosine-5'-phosphosulfate kinase</fullName>
    </alternativeName>
</protein>
<dbReference type="PANTHER" id="PTHR11055">
    <property type="entry name" value="BIFUNCTIONAL 3'-PHOSPHOADENOSINE 5'-PHOSPHOSULFATE SYNTHASE"/>
    <property type="match status" value="1"/>
</dbReference>
<dbReference type="GO" id="GO:0004020">
    <property type="term" value="F:adenylylsulfate kinase activity"/>
    <property type="evidence" value="ECO:0007669"/>
    <property type="project" value="UniProtKB-UniRule"/>
</dbReference>
<comment type="pathway">
    <text evidence="3 14 15">Sulfur metabolism; hydrogen sulfide biosynthesis; sulfite from sulfate: step 2/3.</text>
</comment>
<feature type="active site" description="Phosphoserine intermediate" evidence="14">
    <location>
        <position position="111"/>
    </location>
</feature>
<dbReference type="Gene3D" id="3.40.50.300">
    <property type="entry name" value="P-loop containing nucleotide triphosphate hydrolases"/>
    <property type="match status" value="1"/>
</dbReference>
<dbReference type="CDD" id="cd02027">
    <property type="entry name" value="APSK"/>
    <property type="match status" value="1"/>
</dbReference>
<dbReference type="InterPro" id="IPR059117">
    <property type="entry name" value="APS_kinase_dom"/>
</dbReference>
<keyword evidence="14" id="KW-0597">Phosphoprotein</keyword>
<dbReference type="NCBIfam" id="NF003013">
    <property type="entry name" value="PRK03846.1"/>
    <property type="match status" value="1"/>
</dbReference>
<evidence type="ECO:0000256" key="10">
    <source>
        <dbReference type="ARBA" id="ARBA00022840"/>
    </source>
</evidence>
<dbReference type="AlphaFoldDB" id="A0A160PJ08"/>
<proteinExistence type="inferred from homology"/>
<dbReference type="EMBL" id="AP014809">
    <property type="protein sequence ID" value="BAU91710.1"/>
    <property type="molecule type" value="Genomic_DNA"/>
</dbReference>
<dbReference type="GO" id="GO:0005524">
    <property type="term" value="F:ATP binding"/>
    <property type="evidence" value="ECO:0007669"/>
    <property type="project" value="UniProtKB-UniRule"/>
</dbReference>
<dbReference type="Pfam" id="PF01583">
    <property type="entry name" value="APS_kinase"/>
    <property type="match status" value="1"/>
</dbReference>
<comment type="catalytic activity">
    <reaction evidence="1 14 15">
        <text>adenosine 5'-phosphosulfate + ATP = 3'-phosphoadenylyl sulfate + ADP + H(+)</text>
        <dbReference type="Rhea" id="RHEA:24152"/>
        <dbReference type="ChEBI" id="CHEBI:15378"/>
        <dbReference type="ChEBI" id="CHEBI:30616"/>
        <dbReference type="ChEBI" id="CHEBI:58243"/>
        <dbReference type="ChEBI" id="CHEBI:58339"/>
        <dbReference type="ChEBI" id="CHEBI:456216"/>
        <dbReference type="EC" id="2.7.1.25"/>
    </reaction>
</comment>
<dbReference type="Proteomes" id="UP000218288">
    <property type="component" value="Chromosome"/>
</dbReference>
<evidence type="ECO:0000256" key="12">
    <source>
        <dbReference type="ARBA" id="ARBA00031393"/>
    </source>
</evidence>
<evidence type="ECO:0000256" key="13">
    <source>
        <dbReference type="ARBA" id="ARBA00031464"/>
    </source>
</evidence>
<evidence type="ECO:0000256" key="5">
    <source>
        <dbReference type="ARBA" id="ARBA00012121"/>
    </source>
</evidence>
<comment type="similarity">
    <text evidence="4 14 15">Belongs to the APS kinase family.</text>
</comment>
<evidence type="ECO:0000256" key="6">
    <source>
        <dbReference type="ARBA" id="ARBA00018163"/>
    </source>
</evidence>
<gene>
    <name evidence="14" type="primary">cysC</name>
    <name evidence="17" type="ORF">MPPM_3105</name>
</gene>
<comment type="function">
    <text evidence="2 14 15">Catalyzes the synthesis of activated sulfate.</text>
</comment>
<accession>A0A160PJ08</accession>
<feature type="binding site" evidence="14">
    <location>
        <begin position="37"/>
        <end position="44"/>
    </location>
    <ligand>
        <name>ATP</name>
        <dbReference type="ChEBI" id="CHEBI:30616"/>
    </ligand>
</feature>
<evidence type="ECO:0000256" key="11">
    <source>
        <dbReference type="ARBA" id="ARBA00029724"/>
    </source>
</evidence>
<evidence type="ECO:0000256" key="8">
    <source>
        <dbReference type="ARBA" id="ARBA00022741"/>
    </source>
</evidence>
<organism evidence="17 18">
    <name type="scientific">Methylorubrum populi</name>
    <dbReference type="NCBI Taxonomy" id="223967"/>
    <lineage>
        <taxon>Bacteria</taxon>
        <taxon>Pseudomonadati</taxon>
        <taxon>Pseudomonadota</taxon>
        <taxon>Alphaproteobacteria</taxon>
        <taxon>Hyphomicrobiales</taxon>
        <taxon>Methylobacteriaceae</taxon>
        <taxon>Methylorubrum</taxon>
    </lineage>
</organism>
<dbReference type="GO" id="GO:0070814">
    <property type="term" value="P:hydrogen sulfide biosynthetic process"/>
    <property type="evidence" value="ECO:0007669"/>
    <property type="project" value="UniProtKB-UniRule"/>
</dbReference>
<evidence type="ECO:0000256" key="9">
    <source>
        <dbReference type="ARBA" id="ARBA00022777"/>
    </source>
</evidence>
<evidence type="ECO:0000256" key="4">
    <source>
        <dbReference type="ARBA" id="ARBA00007008"/>
    </source>
</evidence>
<dbReference type="EC" id="2.7.1.25" evidence="5 14"/>
<evidence type="ECO:0000256" key="2">
    <source>
        <dbReference type="ARBA" id="ARBA00002632"/>
    </source>
</evidence>
<dbReference type="InterPro" id="IPR027417">
    <property type="entry name" value="P-loop_NTPase"/>
</dbReference>
<evidence type="ECO:0000256" key="7">
    <source>
        <dbReference type="ARBA" id="ARBA00022679"/>
    </source>
</evidence>
<dbReference type="NCBIfam" id="TIGR00455">
    <property type="entry name" value="apsK"/>
    <property type="match status" value="1"/>
</dbReference>
<evidence type="ECO:0000256" key="1">
    <source>
        <dbReference type="ARBA" id="ARBA00001823"/>
    </source>
</evidence>
<dbReference type="RefSeq" id="WP_096485782.1">
    <property type="nucleotide sequence ID" value="NZ_AP014809.1"/>
</dbReference>
<name>A0A160PJ08_9HYPH</name>
<dbReference type="HAMAP" id="MF_00065">
    <property type="entry name" value="Adenylyl_sulf_kinase"/>
    <property type="match status" value="1"/>
</dbReference>
<keyword evidence="10 14" id="KW-0067">ATP-binding</keyword>